<accession>A0A2K2CRF8</accession>
<protein>
    <submittedName>
        <fullName evidence="1 2">Uncharacterized protein</fullName>
    </submittedName>
</protein>
<reference evidence="1" key="2">
    <citation type="submission" date="2017-06" db="EMBL/GenBank/DDBJ databases">
        <title>WGS assembly of Brachypodium distachyon.</title>
        <authorList>
            <consortium name="The International Brachypodium Initiative"/>
            <person name="Lucas S."/>
            <person name="Harmon-Smith M."/>
            <person name="Lail K."/>
            <person name="Tice H."/>
            <person name="Grimwood J."/>
            <person name="Bruce D."/>
            <person name="Barry K."/>
            <person name="Shu S."/>
            <person name="Lindquist E."/>
            <person name="Wang M."/>
            <person name="Pitluck S."/>
            <person name="Vogel J.P."/>
            <person name="Garvin D.F."/>
            <person name="Mockler T.C."/>
            <person name="Schmutz J."/>
            <person name="Rokhsar D."/>
            <person name="Bevan M.W."/>
        </authorList>
    </citation>
    <scope>NUCLEOTIDE SEQUENCE</scope>
    <source>
        <strain evidence="1">Bd21</strain>
    </source>
</reference>
<reference evidence="2" key="3">
    <citation type="submission" date="2018-08" db="UniProtKB">
        <authorList>
            <consortium name="EnsemblPlants"/>
        </authorList>
    </citation>
    <scope>IDENTIFICATION</scope>
    <source>
        <strain evidence="2">cv. Bd21</strain>
    </source>
</reference>
<dbReference type="Proteomes" id="UP000008810">
    <property type="component" value="Chromosome 4"/>
</dbReference>
<evidence type="ECO:0000313" key="1">
    <source>
        <dbReference type="EMBL" id="PNT64616.1"/>
    </source>
</evidence>
<dbReference type="Gramene" id="PNT64616">
    <property type="protein sequence ID" value="PNT64616"/>
    <property type="gene ID" value="BRADI_4g30613v3"/>
</dbReference>
<dbReference type="InParanoid" id="A0A2K2CRF8"/>
<dbReference type="AlphaFoldDB" id="A0A2K2CRF8"/>
<evidence type="ECO:0000313" key="3">
    <source>
        <dbReference type="Proteomes" id="UP000008810"/>
    </source>
</evidence>
<proteinExistence type="predicted"/>
<name>A0A2K2CRF8_BRADI</name>
<dbReference type="EnsemblPlants" id="PNT64616">
    <property type="protein sequence ID" value="PNT64616"/>
    <property type="gene ID" value="BRADI_4g30613v3"/>
</dbReference>
<reference evidence="1 2" key="1">
    <citation type="journal article" date="2010" name="Nature">
        <title>Genome sequencing and analysis of the model grass Brachypodium distachyon.</title>
        <authorList>
            <consortium name="International Brachypodium Initiative"/>
        </authorList>
    </citation>
    <scope>NUCLEOTIDE SEQUENCE [LARGE SCALE GENOMIC DNA]</scope>
    <source>
        <strain evidence="1 2">Bd21</strain>
    </source>
</reference>
<dbReference type="EMBL" id="CM000883">
    <property type="protein sequence ID" value="PNT64616.1"/>
    <property type="molecule type" value="Genomic_DNA"/>
</dbReference>
<evidence type="ECO:0000313" key="2">
    <source>
        <dbReference type="EnsemblPlants" id="PNT64616"/>
    </source>
</evidence>
<sequence>MQHMCGRMIQQVLFDLLSVIRISDLCKLVLKTYFLMSQEETSFIQDLLLLTLFATCCSQEHLACLQMIKFHCLLPSDDQSKFAKKQRGGQKKEQE</sequence>
<organism evidence="1">
    <name type="scientific">Brachypodium distachyon</name>
    <name type="common">Purple false brome</name>
    <name type="synonym">Trachynia distachya</name>
    <dbReference type="NCBI Taxonomy" id="15368"/>
    <lineage>
        <taxon>Eukaryota</taxon>
        <taxon>Viridiplantae</taxon>
        <taxon>Streptophyta</taxon>
        <taxon>Embryophyta</taxon>
        <taxon>Tracheophyta</taxon>
        <taxon>Spermatophyta</taxon>
        <taxon>Magnoliopsida</taxon>
        <taxon>Liliopsida</taxon>
        <taxon>Poales</taxon>
        <taxon>Poaceae</taxon>
        <taxon>BOP clade</taxon>
        <taxon>Pooideae</taxon>
        <taxon>Stipodae</taxon>
        <taxon>Brachypodieae</taxon>
        <taxon>Brachypodium</taxon>
    </lineage>
</organism>
<gene>
    <name evidence="1" type="ORF">BRADI_4g30613v3</name>
</gene>
<keyword evidence="3" id="KW-1185">Reference proteome</keyword>